<dbReference type="FunFam" id="1.25.40.10:FF:000158">
    <property type="entry name" value="pentatricopeptide repeat-containing protein At2g33680"/>
    <property type="match status" value="1"/>
</dbReference>
<dbReference type="GO" id="GO:0003723">
    <property type="term" value="F:RNA binding"/>
    <property type="evidence" value="ECO:0007669"/>
    <property type="project" value="InterPro"/>
</dbReference>
<organism evidence="3 4">
    <name type="scientific">Populus tomentosa</name>
    <name type="common">Chinese white poplar</name>
    <dbReference type="NCBI Taxonomy" id="118781"/>
    <lineage>
        <taxon>Eukaryota</taxon>
        <taxon>Viridiplantae</taxon>
        <taxon>Streptophyta</taxon>
        <taxon>Embryophyta</taxon>
        <taxon>Tracheophyta</taxon>
        <taxon>Spermatophyta</taxon>
        <taxon>Magnoliopsida</taxon>
        <taxon>eudicotyledons</taxon>
        <taxon>Gunneridae</taxon>
        <taxon>Pentapetalae</taxon>
        <taxon>rosids</taxon>
        <taxon>fabids</taxon>
        <taxon>Malpighiales</taxon>
        <taxon>Salicaceae</taxon>
        <taxon>Saliceae</taxon>
        <taxon>Populus</taxon>
    </lineage>
</organism>
<evidence type="ECO:0000313" key="4">
    <source>
        <dbReference type="Proteomes" id="UP000886885"/>
    </source>
</evidence>
<accession>A0A8X8CEI1</accession>
<dbReference type="InterPro" id="IPR046960">
    <property type="entry name" value="PPR_At4g14850-like_plant"/>
</dbReference>
<dbReference type="Proteomes" id="UP000886885">
    <property type="component" value="Chromosome 13D"/>
</dbReference>
<protein>
    <recommendedName>
        <fullName evidence="5">Pentatricopeptide repeat-containing protein</fullName>
    </recommendedName>
</protein>
<feature type="repeat" description="PPR" evidence="2">
    <location>
        <begin position="50"/>
        <end position="84"/>
    </location>
</feature>
<evidence type="ECO:0000256" key="2">
    <source>
        <dbReference type="PROSITE-ProRule" id="PRU00708"/>
    </source>
</evidence>
<evidence type="ECO:0008006" key="5">
    <source>
        <dbReference type="Google" id="ProtNLM"/>
    </source>
</evidence>
<dbReference type="GO" id="GO:0009451">
    <property type="term" value="P:RNA modification"/>
    <property type="evidence" value="ECO:0007669"/>
    <property type="project" value="InterPro"/>
</dbReference>
<evidence type="ECO:0000313" key="3">
    <source>
        <dbReference type="EMBL" id="KAG6751237.1"/>
    </source>
</evidence>
<dbReference type="GO" id="GO:0099402">
    <property type="term" value="P:plant organ development"/>
    <property type="evidence" value="ECO:0007669"/>
    <property type="project" value="UniProtKB-ARBA"/>
</dbReference>
<keyword evidence="4" id="KW-1185">Reference proteome</keyword>
<dbReference type="PANTHER" id="PTHR47926:SF390">
    <property type="entry name" value="TETRATRICOPEPTIDE REPEAT-LIKE SUPERFAMILY PROTEIN"/>
    <property type="match status" value="1"/>
</dbReference>
<dbReference type="PROSITE" id="PS51375">
    <property type="entry name" value="PPR"/>
    <property type="match status" value="1"/>
</dbReference>
<dbReference type="InterPro" id="IPR002885">
    <property type="entry name" value="PPR_rpt"/>
</dbReference>
<dbReference type="AlphaFoldDB" id="A0A8X8CEI1"/>
<keyword evidence="1" id="KW-0677">Repeat</keyword>
<dbReference type="NCBIfam" id="TIGR00756">
    <property type="entry name" value="PPR"/>
    <property type="match status" value="1"/>
</dbReference>
<gene>
    <name evidence="3" type="ORF">POTOM_045759</name>
</gene>
<reference evidence="3" key="1">
    <citation type="journal article" date="2020" name="bioRxiv">
        <title>Hybrid origin of Populus tomentosa Carr. identified through genome sequencing and phylogenomic analysis.</title>
        <authorList>
            <person name="An X."/>
            <person name="Gao K."/>
            <person name="Chen Z."/>
            <person name="Li J."/>
            <person name="Yang X."/>
            <person name="Yang X."/>
            <person name="Zhou J."/>
            <person name="Guo T."/>
            <person name="Zhao T."/>
            <person name="Huang S."/>
            <person name="Miao D."/>
            <person name="Khan W.U."/>
            <person name="Rao P."/>
            <person name="Ye M."/>
            <person name="Lei B."/>
            <person name="Liao W."/>
            <person name="Wang J."/>
            <person name="Ji L."/>
            <person name="Li Y."/>
            <person name="Guo B."/>
            <person name="Mustafa N.S."/>
            <person name="Li S."/>
            <person name="Yun Q."/>
            <person name="Keller S.R."/>
            <person name="Mao J."/>
            <person name="Zhang R."/>
            <person name="Strauss S.H."/>
        </authorList>
    </citation>
    <scope>NUCLEOTIDE SEQUENCE</scope>
    <source>
        <strain evidence="3">GM15</strain>
        <tissue evidence="3">Leaf</tissue>
    </source>
</reference>
<dbReference type="EMBL" id="JAAWWB010000026">
    <property type="protein sequence ID" value="KAG6751237.1"/>
    <property type="molecule type" value="Genomic_DNA"/>
</dbReference>
<evidence type="ECO:0000256" key="1">
    <source>
        <dbReference type="ARBA" id="ARBA00022737"/>
    </source>
</evidence>
<proteinExistence type="predicted"/>
<dbReference type="PANTHER" id="PTHR47926">
    <property type="entry name" value="PENTATRICOPEPTIDE REPEAT-CONTAINING PROTEIN"/>
    <property type="match status" value="1"/>
</dbReference>
<comment type="caution">
    <text evidence="3">The sequence shown here is derived from an EMBL/GenBank/DDBJ whole genome shotgun (WGS) entry which is preliminary data.</text>
</comment>
<sequence length="203" mass="22877">MDLVWLMMQRGQRLDCLTFATVLSACATVAALERGMEVHACAIRACLESDVVIGSALVDMYSKCGRIDYALRFFNLMPVRNLCSWNSMTSGYGDNASRLFTRMELSAQLPDHITLVVVLSACSHIGLVDGGFEYSESMTEVYGLVPRVEHYSCMVDDLLGRAGELDKTENFINKMPIKPHILIWRTVLARCLLSRKWSKDRIR</sequence>
<dbReference type="Pfam" id="PF01535">
    <property type="entry name" value="PPR"/>
    <property type="match status" value="1"/>
</dbReference>
<name>A0A8X8CEI1_POPTO</name>
<dbReference type="OrthoDB" id="830519at2759"/>